<dbReference type="PANTHER" id="PTHR34524">
    <property type="entry name" value="CALCYPHOSIN"/>
    <property type="match status" value="1"/>
</dbReference>
<evidence type="ECO:0000313" key="4">
    <source>
        <dbReference type="EMBL" id="KAK7196478.1"/>
    </source>
</evidence>
<keyword evidence="5" id="KW-1185">Reference proteome</keyword>
<organism evidence="4 5">
    <name type="scientific">Novymonas esmeraldas</name>
    <dbReference type="NCBI Taxonomy" id="1808958"/>
    <lineage>
        <taxon>Eukaryota</taxon>
        <taxon>Discoba</taxon>
        <taxon>Euglenozoa</taxon>
        <taxon>Kinetoplastea</taxon>
        <taxon>Metakinetoplastina</taxon>
        <taxon>Trypanosomatida</taxon>
        <taxon>Trypanosomatidae</taxon>
        <taxon>Novymonas</taxon>
    </lineage>
</organism>
<dbReference type="InterPro" id="IPR051581">
    <property type="entry name" value="Ca-bind"/>
</dbReference>
<dbReference type="AlphaFoldDB" id="A0AAW0ER20"/>
<keyword evidence="3" id="KW-0106">Calcium</keyword>
<dbReference type="Gene3D" id="1.10.238.10">
    <property type="entry name" value="EF-hand"/>
    <property type="match status" value="1"/>
</dbReference>
<dbReference type="SUPFAM" id="SSF47473">
    <property type="entry name" value="EF-hand"/>
    <property type="match status" value="1"/>
</dbReference>
<protein>
    <submittedName>
        <fullName evidence="4">Uncharacterized protein</fullName>
    </submittedName>
</protein>
<evidence type="ECO:0000256" key="1">
    <source>
        <dbReference type="ARBA" id="ARBA00022723"/>
    </source>
</evidence>
<dbReference type="Proteomes" id="UP001430356">
    <property type="component" value="Unassembled WGS sequence"/>
</dbReference>
<evidence type="ECO:0000313" key="5">
    <source>
        <dbReference type="Proteomes" id="UP001430356"/>
    </source>
</evidence>
<evidence type="ECO:0000256" key="2">
    <source>
        <dbReference type="ARBA" id="ARBA00022737"/>
    </source>
</evidence>
<keyword evidence="2" id="KW-0677">Repeat</keyword>
<comment type="caution">
    <text evidence="4">The sequence shown here is derived from an EMBL/GenBank/DDBJ whole genome shotgun (WGS) entry which is preliminary data.</text>
</comment>
<dbReference type="InterPro" id="IPR011992">
    <property type="entry name" value="EF-hand-dom_pair"/>
</dbReference>
<dbReference type="PANTHER" id="PTHR34524:SF9">
    <property type="entry name" value="EF-HAND DOMAIN-CONTAINING PROTEIN"/>
    <property type="match status" value="1"/>
</dbReference>
<gene>
    <name evidence="4" type="ORF">NESM_000585300</name>
</gene>
<name>A0AAW0ER20_9TRYP</name>
<sequence length="456" mass="49318">MIGGEFKKERFSERLTMAQNQPHNRGYLPGTQLKTGGYGTGTLMGNWSEERSDAGYYDGKAVVASGLRAPWSTTYREMVQNVAAAPSSTSGAGAGSSCAVPAASTRTPPIIPCDRTQFSQQTFMAVEDRTESSYPAHQPHLDPAWQETVQSTHRSTTQQSFIHPDVRRQEVKAYVPPVLGGKPSSQSTGVLLRLRRQLELAQEATTDGSGSTAAFPGNVIRSVRKALADMCTDPSGDVNAEELQDGFAAAGVSAAPAECVALLRYFDQEGRMMAPYITIADALRGEMNSRRGNLVESVYSLLRSLSPDGVVRLNKLVEWVDVAQLPAVKSGAVSADAARAAFAAQWDARSSTAHITQARFTDFFADVSFEIALDNTFELMLRNMWHMSGGRGSCENTSCRRVEVVHTNGRVTREEIKNDLLISDGDGAAALDSMLRANLARQGIKDVKHVRVVAPA</sequence>
<proteinExistence type="predicted"/>
<dbReference type="EMBL" id="JAECZO010000077">
    <property type="protein sequence ID" value="KAK7196478.1"/>
    <property type="molecule type" value="Genomic_DNA"/>
</dbReference>
<accession>A0AAW0ER20</accession>
<evidence type="ECO:0000256" key="3">
    <source>
        <dbReference type="ARBA" id="ARBA00022837"/>
    </source>
</evidence>
<reference evidence="4 5" key="1">
    <citation type="journal article" date="2021" name="MBio">
        <title>A New Model Trypanosomatid, Novymonas esmeraldas: Genomic Perception of Its 'Candidatus Pandoraea novymonadis' Endosymbiont.</title>
        <authorList>
            <person name="Zakharova A."/>
            <person name="Saura A."/>
            <person name="Butenko A."/>
            <person name="Podesvova L."/>
            <person name="Warmusova S."/>
            <person name="Kostygov A.Y."/>
            <person name="Nenarokova A."/>
            <person name="Lukes J."/>
            <person name="Opperdoes F.R."/>
            <person name="Yurchenko V."/>
        </authorList>
    </citation>
    <scope>NUCLEOTIDE SEQUENCE [LARGE SCALE GENOMIC DNA]</scope>
    <source>
        <strain evidence="4 5">E262AT.01</strain>
    </source>
</reference>
<keyword evidence="1" id="KW-0479">Metal-binding</keyword>
<dbReference type="GO" id="GO:0046872">
    <property type="term" value="F:metal ion binding"/>
    <property type="evidence" value="ECO:0007669"/>
    <property type="project" value="UniProtKB-KW"/>
</dbReference>